<evidence type="ECO:0000313" key="1">
    <source>
        <dbReference type="EMBL" id="KZP20989.1"/>
    </source>
</evidence>
<evidence type="ECO:0000313" key="2">
    <source>
        <dbReference type="Proteomes" id="UP000076532"/>
    </source>
</evidence>
<gene>
    <name evidence="1" type="ORF">FIBSPDRAFT_861151</name>
</gene>
<reference evidence="1 2" key="1">
    <citation type="journal article" date="2016" name="Mol. Biol. Evol.">
        <title>Comparative Genomics of Early-Diverging Mushroom-Forming Fungi Provides Insights into the Origins of Lignocellulose Decay Capabilities.</title>
        <authorList>
            <person name="Nagy L.G."/>
            <person name="Riley R."/>
            <person name="Tritt A."/>
            <person name="Adam C."/>
            <person name="Daum C."/>
            <person name="Floudas D."/>
            <person name="Sun H."/>
            <person name="Yadav J.S."/>
            <person name="Pangilinan J."/>
            <person name="Larsson K.H."/>
            <person name="Matsuura K."/>
            <person name="Barry K."/>
            <person name="Labutti K."/>
            <person name="Kuo R."/>
            <person name="Ohm R.A."/>
            <person name="Bhattacharya S.S."/>
            <person name="Shirouzu T."/>
            <person name="Yoshinaga Y."/>
            <person name="Martin F.M."/>
            <person name="Grigoriev I.V."/>
            <person name="Hibbett D.S."/>
        </authorList>
    </citation>
    <scope>NUCLEOTIDE SEQUENCE [LARGE SCALE GENOMIC DNA]</scope>
    <source>
        <strain evidence="1 2">CBS 109695</strain>
    </source>
</reference>
<dbReference type="AlphaFoldDB" id="A0A166JLC9"/>
<name>A0A166JLC9_9AGAM</name>
<sequence length="55" mass="6150">MDEAAIITKLKKSPKTVHTISVLLHKFCVDQITTGIGCRPEWLVQRPHGARQLLA</sequence>
<organism evidence="1 2">
    <name type="scientific">Athelia psychrophila</name>
    <dbReference type="NCBI Taxonomy" id="1759441"/>
    <lineage>
        <taxon>Eukaryota</taxon>
        <taxon>Fungi</taxon>
        <taxon>Dikarya</taxon>
        <taxon>Basidiomycota</taxon>
        <taxon>Agaricomycotina</taxon>
        <taxon>Agaricomycetes</taxon>
        <taxon>Agaricomycetidae</taxon>
        <taxon>Atheliales</taxon>
        <taxon>Atheliaceae</taxon>
        <taxon>Athelia</taxon>
    </lineage>
</organism>
<dbReference type="Proteomes" id="UP000076532">
    <property type="component" value="Unassembled WGS sequence"/>
</dbReference>
<keyword evidence="2" id="KW-1185">Reference proteome</keyword>
<accession>A0A166JLC9</accession>
<proteinExistence type="predicted"/>
<dbReference type="EMBL" id="KV417551">
    <property type="protein sequence ID" value="KZP20989.1"/>
    <property type="molecule type" value="Genomic_DNA"/>
</dbReference>
<protein>
    <submittedName>
        <fullName evidence="1">Uncharacterized protein</fullName>
    </submittedName>
</protein>